<dbReference type="Gene3D" id="3.40.50.10490">
    <property type="entry name" value="Glucose-6-phosphate isomerase like protein, domain 1"/>
    <property type="match status" value="1"/>
</dbReference>
<evidence type="ECO:0000259" key="1">
    <source>
        <dbReference type="PROSITE" id="PS51464"/>
    </source>
</evidence>
<dbReference type="Proteomes" id="UP000479114">
    <property type="component" value="Chromosome"/>
</dbReference>
<organism evidence="2 3">
    <name type="scientific">Paenibacillus rhizovicinus</name>
    <dbReference type="NCBI Taxonomy" id="2704463"/>
    <lineage>
        <taxon>Bacteria</taxon>
        <taxon>Bacillati</taxon>
        <taxon>Bacillota</taxon>
        <taxon>Bacilli</taxon>
        <taxon>Bacillales</taxon>
        <taxon>Paenibacillaceae</taxon>
        <taxon>Paenibacillus</taxon>
    </lineage>
</organism>
<dbReference type="RefSeq" id="WP_162640350.1">
    <property type="nucleotide sequence ID" value="NZ_CP048286.1"/>
</dbReference>
<dbReference type="InterPro" id="IPR050099">
    <property type="entry name" value="SIS_GmhA/DiaA_subfam"/>
</dbReference>
<dbReference type="GO" id="GO:0097367">
    <property type="term" value="F:carbohydrate derivative binding"/>
    <property type="evidence" value="ECO:0007669"/>
    <property type="project" value="InterPro"/>
</dbReference>
<dbReference type="GO" id="GO:1901135">
    <property type="term" value="P:carbohydrate derivative metabolic process"/>
    <property type="evidence" value="ECO:0007669"/>
    <property type="project" value="InterPro"/>
</dbReference>
<dbReference type="AlphaFoldDB" id="A0A6C0P0W8"/>
<keyword evidence="3" id="KW-1185">Reference proteome</keyword>
<dbReference type="KEGG" id="prz:GZH47_12280"/>
<feature type="domain" description="SIS" evidence="1">
    <location>
        <begin position="29"/>
        <end position="210"/>
    </location>
</feature>
<gene>
    <name evidence="2" type="ORF">GZH47_12280</name>
</gene>
<name>A0A6C0P0W8_9BACL</name>
<reference evidence="2 3" key="1">
    <citation type="submission" date="2020-02" db="EMBL/GenBank/DDBJ databases">
        <title>Paenibacillus sp. nov., isolated from rhizosphere soil of tomato.</title>
        <authorList>
            <person name="Weon H.-Y."/>
            <person name="Lee S.A."/>
        </authorList>
    </citation>
    <scope>NUCLEOTIDE SEQUENCE [LARGE SCALE GENOMIC DNA]</scope>
    <source>
        <strain evidence="2 3">14171R-81</strain>
    </source>
</reference>
<protein>
    <submittedName>
        <fullName evidence="2">SIS domain-containing protein</fullName>
    </submittedName>
</protein>
<dbReference type="EMBL" id="CP048286">
    <property type="protein sequence ID" value="QHW31543.1"/>
    <property type="molecule type" value="Genomic_DNA"/>
</dbReference>
<sequence length="210" mass="22853">MDITLEQLVTKYPELEVCLSDIQVVFTKMRDSFREGGKLLLCGNGGSAADCEHIAGELMKGFMLRRALPEAHQSKLEALFPGEGHAIADQLQGALPTISLVGATSFWTAYANDMNPEFVFAQQVYGLGRVNDVLLGISTSGNSKNVIRAIQVAKAQGLITIGLTGRDGGKMASLCDVVIRVPLDSTPDIQERHLPIYHAICILLEKYFFV</sequence>
<dbReference type="PANTHER" id="PTHR30390">
    <property type="entry name" value="SEDOHEPTULOSE 7-PHOSPHATE ISOMERASE / DNAA INITIATOR-ASSOCIATING FACTOR FOR REPLICATION INITIATION"/>
    <property type="match status" value="1"/>
</dbReference>
<evidence type="ECO:0000313" key="3">
    <source>
        <dbReference type="Proteomes" id="UP000479114"/>
    </source>
</evidence>
<dbReference type="InterPro" id="IPR001347">
    <property type="entry name" value="SIS_dom"/>
</dbReference>
<accession>A0A6C0P0W8</accession>
<dbReference type="CDD" id="cd05006">
    <property type="entry name" value="SIS_GmhA"/>
    <property type="match status" value="1"/>
</dbReference>
<dbReference type="InterPro" id="IPR035461">
    <property type="entry name" value="GmhA/DiaA"/>
</dbReference>
<dbReference type="SUPFAM" id="SSF53697">
    <property type="entry name" value="SIS domain"/>
    <property type="match status" value="1"/>
</dbReference>
<evidence type="ECO:0000313" key="2">
    <source>
        <dbReference type="EMBL" id="QHW31543.1"/>
    </source>
</evidence>
<proteinExistence type="predicted"/>
<dbReference type="InterPro" id="IPR046348">
    <property type="entry name" value="SIS_dom_sf"/>
</dbReference>
<dbReference type="Pfam" id="PF13580">
    <property type="entry name" value="SIS_2"/>
    <property type="match status" value="2"/>
</dbReference>
<dbReference type="PROSITE" id="PS51464">
    <property type="entry name" value="SIS"/>
    <property type="match status" value="1"/>
</dbReference>